<keyword evidence="2" id="KW-1185">Reference proteome</keyword>
<dbReference type="RefSeq" id="WP_204463737.1">
    <property type="nucleotide sequence ID" value="NZ_JAFBCV010000001.1"/>
</dbReference>
<accession>A0ABS2SRU0</accession>
<dbReference type="Pfam" id="PF14568">
    <property type="entry name" value="SUKH_6"/>
    <property type="match status" value="1"/>
</dbReference>
<evidence type="ECO:0008006" key="3">
    <source>
        <dbReference type="Google" id="ProtNLM"/>
    </source>
</evidence>
<name>A0ABS2SRU0_9BACI</name>
<organism evidence="1 2">
    <name type="scientific">Shouchella xiaoxiensis</name>
    <dbReference type="NCBI Taxonomy" id="766895"/>
    <lineage>
        <taxon>Bacteria</taxon>
        <taxon>Bacillati</taxon>
        <taxon>Bacillota</taxon>
        <taxon>Bacilli</taxon>
        <taxon>Bacillales</taxon>
        <taxon>Bacillaceae</taxon>
        <taxon>Shouchella</taxon>
    </lineage>
</organism>
<evidence type="ECO:0000313" key="2">
    <source>
        <dbReference type="Proteomes" id="UP001179280"/>
    </source>
</evidence>
<gene>
    <name evidence="1" type="ORF">JOC54_000213</name>
</gene>
<proteinExistence type="predicted"/>
<reference evidence="1" key="1">
    <citation type="submission" date="2021-01" db="EMBL/GenBank/DDBJ databases">
        <title>Genomic Encyclopedia of Type Strains, Phase IV (KMG-IV): sequencing the most valuable type-strain genomes for metagenomic binning, comparative biology and taxonomic classification.</title>
        <authorList>
            <person name="Goeker M."/>
        </authorList>
    </citation>
    <scope>NUCLEOTIDE SEQUENCE</scope>
    <source>
        <strain evidence="1">DSM 21943</strain>
    </source>
</reference>
<sequence>MSKRIWDTRVLDEYELDPLMESSVSYVEDYFQVKLPLSYINLLTDKNGGYLLRNKYPFSHEEEHLDVDYLFGVSSKKSEGVLQTGYYSNEWGLPKGIVLVSGDGERWVGLDYRAVKENPAVIFIDVELEVEERIAVSFDSFIEQLYRDEESTYIENIAFEDDQTEFTYKEGEKVFSGNNIGKIGFAVLHFSNTDSDTNWFLNQLNKLASKKNEFIVQDAAEALYKIVDSRYDNNKEIDNELIQQILDKFKIHFDPAIKKYGKKIQKSFDKKSKK</sequence>
<dbReference type="EMBL" id="JAFBCV010000001">
    <property type="protein sequence ID" value="MBM7836982.1"/>
    <property type="molecule type" value="Genomic_DNA"/>
</dbReference>
<evidence type="ECO:0000313" key="1">
    <source>
        <dbReference type="EMBL" id="MBM7836982.1"/>
    </source>
</evidence>
<dbReference type="InterPro" id="IPR037883">
    <property type="entry name" value="Knr4/Smi1-like_sf"/>
</dbReference>
<protein>
    <recommendedName>
        <fullName evidence="3">SMI1/KNR4 family protein</fullName>
    </recommendedName>
</protein>
<comment type="caution">
    <text evidence="1">The sequence shown here is derived from an EMBL/GenBank/DDBJ whole genome shotgun (WGS) entry which is preliminary data.</text>
</comment>
<dbReference type="Gene3D" id="3.40.1580.10">
    <property type="entry name" value="SMI1/KNR4-like"/>
    <property type="match status" value="1"/>
</dbReference>
<dbReference type="Proteomes" id="UP001179280">
    <property type="component" value="Unassembled WGS sequence"/>
</dbReference>
<dbReference type="SUPFAM" id="SSF160631">
    <property type="entry name" value="SMI1/KNR4-like"/>
    <property type="match status" value="1"/>
</dbReference>